<gene>
    <name evidence="1" type="ORF">FLACHUCJ7_00022</name>
</gene>
<name>A0A6V6YLT6_9FLAO</name>
<dbReference type="AlphaFoldDB" id="A0A6V6YLT6"/>
<reference evidence="1 2" key="1">
    <citation type="submission" date="2020-06" db="EMBL/GenBank/DDBJ databases">
        <authorList>
            <person name="Criscuolo A."/>
        </authorList>
    </citation>
    <scope>NUCLEOTIDE SEQUENCE [LARGE SCALE GENOMIC DNA]</scope>
    <source>
        <strain evidence="2">CIP 110025</strain>
    </source>
</reference>
<evidence type="ECO:0000313" key="1">
    <source>
        <dbReference type="EMBL" id="CAD0000403.1"/>
    </source>
</evidence>
<keyword evidence="2" id="KW-1185">Reference proteome</keyword>
<dbReference type="Proteomes" id="UP000556700">
    <property type="component" value="Unassembled WGS sequence"/>
</dbReference>
<evidence type="ECO:0000313" key="2">
    <source>
        <dbReference type="Proteomes" id="UP000556700"/>
    </source>
</evidence>
<proteinExistence type="predicted"/>
<accession>A0A6V6YLT6</accession>
<sequence length="34" mass="3557">MEVGLEELKLKLSVFQVVTKGVAATVAVPCIANV</sequence>
<dbReference type="EMBL" id="CAIJDO010000036">
    <property type="protein sequence ID" value="CAD0000403.1"/>
    <property type="molecule type" value="Genomic_DNA"/>
</dbReference>
<protein>
    <submittedName>
        <fullName evidence="1">Uncharacterized protein</fullName>
    </submittedName>
</protein>
<organism evidence="1 2">
    <name type="scientific">Flavobacterium chungangense</name>
    <dbReference type="NCBI Taxonomy" id="554283"/>
    <lineage>
        <taxon>Bacteria</taxon>
        <taxon>Pseudomonadati</taxon>
        <taxon>Bacteroidota</taxon>
        <taxon>Flavobacteriia</taxon>
        <taxon>Flavobacteriales</taxon>
        <taxon>Flavobacteriaceae</taxon>
        <taxon>Flavobacterium</taxon>
    </lineage>
</organism>
<comment type="caution">
    <text evidence="1">The sequence shown here is derived from an EMBL/GenBank/DDBJ whole genome shotgun (WGS) entry which is preliminary data.</text>
</comment>